<evidence type="ECO:0000313" key="3">
    <source>
        <dbReference type="Proteomes" id="UP000479710"/>
    </source>
</evidence>
<feature type="compositionally biased region" description="Basic and acidic residues" evidence="1">
    <location>
        <begin position="14"/>
        <end position="28"/>
    </location>
</feature>
<reference evidence="2 3" key="1">
    <citation type="submission" date="2019-11" db="EMBL/GenBank/DDBJ databases">
        <title>Whole genome sequence of Oryza granulata.</title>
        <authorList>
            <person name="Li W."/>
        </authorList>
    </citation>
    <scope>NUCLEOTIDE SEQUENCE [LARGE SCALE GENOMIC DNA]</scope>
    <source>
        <strain evidence="3">cv. Menghai</strain>
        <tissue evidence="2">Leaf</tissue>
    </source>
</reference>
<organism evidence="2 3">
    <name type="scientific">Oryza meyeriana var. granulata</name>
    <dbReference type="NCBI Taxonomy" id="110450"/>
    <lineage>
        <taxon>Eukaryota</taxon>
        <taxon>Viridiplantae</taxon>
        <taxon>Streptophyta</taxon>
        <taxon>Embryophyta</taxon>
        <taxon>Tracheophyta</taxon>
        <taxon>Spermatophyta</taxon>
        <taxon>Magnoliopsida</taxon>
        <taxon>Liliopsida</taxon>
        <taxon>Poales</taxon>
        <taxon>Poaceae</taxon>
        <taxon>BOP clade</taxon>
        <taxon>Oryzoideae</taxon>
        <taxon>Oryzeae</taxon>
        <taxon>Oryzinae</taxon>
        <taxon>Oryza</taxon>
        <taxon>Oryza meyeriana</taxon>
    </lineage>
</organism>
<name>A0A6G1D153_9ORYZ</name>
<gene>
    <name evidence="2" type="ORF">E2562_009190</name>
</gene>
<dbReference type="Proteomes" id="UP000479710">
    <property type="component" value="Unassembled WGS sequence"/>
</dbReference>
<evidence type="ECO:0000313" key="2">
    <source>
        <dbReference type="EMBL" id="KAF0906166.1"/>
    </source>
</evidence>
<feature type="region of interest" description="Disordered" evidence="1">
    <location>
        <begin position="1"/>
        <end position="46"/>
    </location>
</feature>
<keyword evidence="3" id="KW-1185">Reference proteome</keyword>
<dbReference type="OrthoDB" id="430315at2759"/>
<comment type="caution">
    <text evidence="2">The sequence shown here is derived from an EMBL/GenBank/DDBJ whole genome shotgun (WGS) entry which is preliminary data.</text>
</comment>
<proteinExistence type="predicted"/>
<evidence type="ECO:0000256" key="1">
    <source>
        <dbReference type="SAM" id="MobiDB-lite"/>
    </source>
</evidence>
<dbReference type="EMBL" id="SPHZ02000007">
    <property type="protein sequence ID" value="KAF0906166.1"/>
    <property type="molecule type" value="Genomic_DNA"/>
</dbReference>
<protein>
    <submittedName>
        <fullName evidence="2">Uncharacterized protein</fullName>
    </submittedName>
</protein>
<sequence>MDPPPRCSSRVTRRQGDSVTRQRRDPAAGKRLLASSRFQRRPARASSIRLPSGWSGFTAFSRGSLTGSLQPCSHRHCPSAQCP</sequence>
<accession>A0A6G1D153</accession>
<dbReference type="AlphaFoldDB" id="A0A6G1D153"/>